<dbReference type="InterPro" id="IPR037018">
    <property type="entry name" value="GH65_N"/>
</dbReference>
<dbReference type="GO" id="GO:0016757">
    <property type="term" value="F:glycosyltransferase activity"/>
    <property type="evidence" value="ECO:0007669"/>
    <property type="project" value="UniProtKB-KW"/>
</dbReference>
<protein>
    <recommendedName>
        <fullName evidence="7">Cellobiose phosphorylase</fullName>
    </recommendedName>
</protein>
<dbReference type="InterPro" id="IPR012341">
    <property type="entry name" value="6hp_glycosidase-like_sf"/>
</dbReference>
<dbReference type="Pfam" id="PF17167">
    <property type="entry name" value="Glyco_hydro_94"/>
    <property type="match status" value="1"/>
</dbReference>
<evidence type="ECO:0000259" key="4">
    <source>
        <dbReference type="Pfam" id="PF17167"/>
    </source>
</evidence>
<dbReference type="PANTHER" id="PTHR37469">
    <property type="entry name" value="CELLOBIONIC ACID PHOSPHORYLASE-RELATED"/>
    <property type="match status" value="1"/>
</dbReference>
<name>A0A9D1H1B2_9FIRM</name>
<feature type="domain" description="Glycosyl hydrolase 94 supersandwich" evidence="3">
    <location>
        <begin position="8"/>
        <end position="263"/>
    </location>
</feature>
<accession>A0A9D1H1B2</accession>
<reference evidence="5" key="1">
    <citation type="submission" date="2020-10" db="EMBL/GenBank/DDBJ databases">
        <authorList>
            <person name="Gilroy R."/>
        </authorList>
    </citation>
    <scope>NUCLEOTIDE SEQUENCE</scope>
    <source>
        <strain evidence="5">CHK181-108</strain>
    </source>
</reference>
<dbReference type="AlphaFoldDB" id="A0A9D1H1B2"/>
<dbReference type="PANTHER" id="PTHR37469:SF2">
    <property type="entry name" value="CELLOBIONIC ACID PHOSPHORYLASE"/>
    <property type="match status" value="1"/>
</dbReference>
<dbReference type="EMBL" id="DVLU01000009">
    <property type="protein sequence ID" value="HIT84500.1"/>
    <property type="molecule type" value="Genomic_DNA"/>
</dbReference>
<evidence type="ECO:0008006" key="7">
    <source>
        <dbReference type="Google" id="ProtNLM"/>
    </source>
</evidence>
<organism evidence="5 6">
    <name type="scientific">Candidatus Ornithomonoglobus intestinigallinarum</name>
    <dbReference type="NCBI Taxonomy" id="2840894"/>
    <lineage>
        <taxon>Bacteria</taxon>
        <taxon>Bacillati</taxon>
        <taxon>Bacillota</taxon>
        <taxon>Clostridia</taxon>
        <taxon>Candidatus Ornithomonoglobus</taxon>
    </lineage>
</organism>
<dbReference type="GO" id="GO:0030246">
    <property type="term" value="F:carbohydrate binding"/>
    <property type="evidence" value="ECO:0007669"/>
    <property type="project" value="InterPro"/>
</dbReference>
<proteinExistence type="predicted"/>
<reference evidence="5" key="2">
    <citation type="journal article" date="2021" name="PeerJ">
        <title>Extensive microbial diversity within the chicken gut microbiome revealed by metagenomics and culture.</title>
        <authorList>
            <person name="Gilroy R."/>
            <person name="Ravi A."/>
            <person name="Getino M."/>
            <person name="Pursley I."/>
            <person name="Horton D.L."/>
            <person name="Alikhan N.F."/>
            <person name="Baker D."/>
            <person name="Gharbi K."/>
            <person name="Hall N."/>
            <person name="Watson M."/>
            <person name="Adriaenssens E.M."/>
            <person name="Foster-Nyarko E."/>
            <person name="Jarju S."/>
            <person name="Secka A."/>
            <person name="Antonio M."/>
            <person name="Oren A."/>
            <person name="Chaudhuri R.R."/>
            <person name="La Ragione R."/>
            <person name="Hildebrand F."/>
            <person name="Pallen M.J."/>
        </authorList>
    </citation>
    <scope>NUCLEOTIDE SEQUENCE</scope>
    <source>
        <strain evidence="5">CHK181-108</strain>
    </source>
</reference>
<evidence type="ECO:0000313" key="5">
    <source>
        <dbReference type="EMBL" id="HIT84500.1"/>
    </source>
</evidence>
<dbReference type="SUPFAM" id="SSF74650">
    <property type="entry name" value="Galactose mutarotase-like"/>
    <property type="match status" value="1"/>
</dbReference>
<dbReference type="Gene3D" id="2.70.98.40">
    <property type="entry name" value="Glycoside hydrolase, family 65, N-terminal domain"/>
    <property type="match status" value="1"/>
</dbReference>
<evidence type="ECO:0000256" key="1">
    <source>
        <dbReference type="ARBA" id="ARBA00022676"/>
    </source>
</evidence>
<evidence type="ECO:0000313" key="6">
    <source>
        <dbReference type="Proteomes" id="UP000824165"/>
    </source>
</evidence>
<dbReference type="InterPro" id="IPR008928">
    <property type="entry name" value="6-hairpin_glycosidase_sf"/>
</dbReference>
<dbReference type="Gene3D" id="2.60.420.10">
    <property type="entry name" value="Maltose phosphorylase, domain 3"/>
    <property type="match status" value="1"/>
</dbReference>
<keyword evidence="2" id="KW-0808">Transferase</keyword>
<evidence type="ECO:0000259" key="3">
    <source>
        <dbReference type="Pfam" id="PF06165"/>
    </source>
</evidence>
<dbReference type="Proteomes" id="UP000824165">
    <property type="component" value="Unassembled WGS sequence"/>
</dbReference>
<dbReference type="InterPro" id="IPR011013">
    <property type="entry name" value="Gal_mutarotase_sf_dom"/>
</dbReference>
<dbReference type="InterPro" id="IPR033432">
    <property type="entry name" value="GH94_catalytic"/>
</dbReference>
<dbReference type="Pfam" id="PF06165">
    <property type="entry name" value="GH94_b-supersand"/>
    <property type="match status" value="1"/>
</dbReference>
<feature type="domain" description="Glycosyl hydrolase 94 catalytic" evidence="4">
    <location>
        <begin position="289"/>
        <end position="675"/>
    </location>
</feature>
<dbReference type="InterPro" id="IPR052047">
    <property type="entry name" value="GH94_Enzymes"/>
</dbReference>
<dbReference type="Gene3D" id="1.50.10.10">
    <property type="match status" value="1"/>
</dbReference>
<evidence type="ECO:0000256" key="2">
    <source>
        <dbReference type="ARBA" id="ARBA00022679"/>
    </source>
</evidence>
<keyword evidence="1" id="KW-0328">Glycosyltransferase</keyword>
<dbReference type="SUPFAM" id="SSF48208">
    <property type="entry name" value="Six-hairpin glycosidases"/>
    <property type="match status" value="1"/>
</dbReference>
<gene>
    <name evidence="5" type="ORF">IAA60_01210</name>
</gene>
<sequence length="746" mass="84440">MGFTDSKKEYVIEDMYPKRPWMNYLWNEEYVTCINQFGLGGSIMKAENGFQREIARDTDNRLIFIKENGKSYCINRNYGRLPFGEYKTAVGMGYSKIISEYNNIRTELLIFVPLHGKRECWQLTIENKSNCERKLDIYAFADVNSRIGWHAPCNKDTFEESVNGVCFQHVAYNSPTKYHCIHFASDSEIYGYDVAGKRFVGVYGSRSEPDALKTERLECRGNVFDNFTAGALQLKAELAPGGAKTIRFTLGVETGVAEAAKASKQILAEGAFEKELAAIKEKTSVYDSRVYIKTPDEHINRMVNIWLKRQMDLGKTWGRVYNLGFRDIMQDITGFVPLDDKASREKLLYCLQYQKPDGNTLRSWMPLDLDPYRDGAAWLLPAVVTYIKETGDLSVLDEPVGYWESDMRGTVFEHCIRGADFLHRETGEWGLCLWGGGDWNDSFDGAGLNMIGESVWLSIAAVKATSDFIELLKYIGNEELADKYQSLNDKMIHNIRSRGWDRDHFIYGVNDWRERVGSYDTEDAQIFLNPQSWAVIAGIADDNDALLDLAENKLCCDFGYVQCVPSYSRPNPHVGRISYFGKGLFENGSVYNHGCAFKLVADCIAGRGENAYKTLKLMSPFNPKNPYTHSGVEPYVTTNMYLGPECELRAGEVTGSWTTGTTSWVFRGITEYMLGIRAEFDGLLAEPCLPPEWGGAEMTRTYRGAVYNIKIKRTGEKAVYFDGKRIASKLLPKCEAGTVHDVEVMI</sequence>
<dbReference type="GO" id="GO:0005975">
    <property type="term" value="P:carbohydrate metabolic process"/>
    <property type="evidence" value="ECO:0007669"/>
    <property type="project" value="InterPro"/>
</dbReference>
<dbReference type="InterPro" id="IPR010383">
    <property type="entry name" value="Glyco_hydrolase_94_b-supersand"/>
</dbReference>
<comment type="caution">
    <text evidence="5">The sequence shown here is derived from an EMBL/GenBank/DDBJ whole genome shotgun (WGS) entry which is preliminary data.</text>
</comment>